<dbReference type="Pfam" id="PF13884">
    <property type="entry name" value="Peptidase_S74"/>
    <property type="match status" value="1"/>
</dbReference>
<evidence type="ECO:0000313" key="5">
    <source>
        <dbReference type="Proteomes" id="UP000238426"/>
    </source>
</evidence>
<proteinExistence type="predicted"/>
<sequence length="513" mass="55072">MKNIIYTLCLCFTSLNFYAQVGIGTTNPNAKLEILSSNQALPENTDGVLIPKINEFPTTAPTLLQDGLLVYASGLGSIAKGFYYWNNTTTTWVALAGGFGSVNNGLNIAGSGDVHLGGNLIENTTIGQGIYGLTYNLNGTGDFSVQDNGVGKFQVLDNGSTRFGGDVEWRDNDTNGIILATLINDGNDGRFRIYENGGVSIDLDANTQSVFNEQGLNRNFRVESSGNANMLFVNATNNRVGVGTNNPQETIQVQGGARITTGLSIGNTTFGTYKLSIVDATIPSVVIGNTAFNNVESGRLTFDENVPNFTNAGDTYCGFQLYYDGAQDKFFITSGCTGRVNRMTFERTGNIGIATDNPTANLSVNGTANKTGGGAWAVFSDKRLKKDISSYSEGLDLILKVKPVNYTYNSKFTELFGEGNGNATTKVFQGVIAQDLQKIAPDMVTTVNTDVDNSNDADGGSAKSNGGQFLQVDSSKFTYALINSVQEQQKQLDAQQKEIDELKQLVKKLINKN</sequence>
<evidence type="ECO:0000256" key="2">
    <source>
        <dbReference type="SAM" id="SignalP"/>
    </source>
</evidence>
<gene>
    <name evidence="4" type="ORF">C7H52_05410</name>
</gene>
<feature type="signal peptide" evidence="2">
    <location>
        <begin position="1"/>
        <end position="19"/>
    </location>
</feature>
<dbReference type="InterPro" id="IPR030392">
    <property type="entry name" value="S74_ICA"/>
</dbReference>
<dbReference type="EMBL" id="PXOQ01000007">
    <property type="protein sequence ID" value="PSG90716.1"/>
    <property type="molecule type" value="Genomic_DNA"/>
</dbReference>
<keyword evidence="2" id="KW-0732">Signal</keyword>
<dbReference type="Proteomes" id="UP000238426">
    <property type="component" value="Unassembled WGS sequence"/>
</dbReference>
<name>A0A2T1NEB4_9FLAO</name>
<evidence type="ECO:0000256" key="1">
    <source>
        <dbReference type="SAM" id="Coils"/>
    </source>
</evidence>
<dbReference type="OrthoDB" id="1488700at2"/>
<dbReference type="RefSeq" id="WP_106462857.1">
    <property type="nucleotide sequence ID" value="NZ_PXOQ01000007.1"/>
</dbReference>
<feature type="domain" description="Peptidase S74" evidence="3">
    <location>
        <begin position="380"/>
        <end position="499"/>
    </location>
</feature>
<reference evidence="4 5" key="1">
    <citation type="submission" date="2018-03" db="EMBL/GenBank/DDBJ databases">
        <title>Mesoflavibacter sp. HG37 and Mesoflavibacter sp. HG96 sp.nov., two marine bacteria isolated from seawater of Western Pacific Ocean.</title>
        <authorList>
            <person name="Cheng H."/>
            <person name="Wu Y.-H."/>
            <person name="Guo L.-L."/>
            <person name="Xu X.-W."/>
        </authorList>
    </citation>
    <scope>NUCLEOTIDE SEQUENCE [LARGE SCALE GENOMIC DNA]</scope>
    <source>
        <strain evidence="4 5">KCTC 32269</strain>
    </source>
</reference>
<dbReference type="AlphaFoldDB" id="A0A2T1NEB4"/>
<evidence type="ECO:0000259" key="3">
    <source>
        <dbReference type="PROSITE" id="PS51688"/>
    </source>
</evidence>
<feature type="coiled-coil region" evidence="1">
    <location>
        <begin position="485"/>
        <end position="512"/>
    </location>
</feature>
<keyword evidence="5" id="KW-1185">Reference proteome</keyword>
<protein>
    <recommendedName>
        <fullName evidence="3">Peptidase S74 domain-containing protein</fullName>
    </recommendedName>
</protein>
<keyword evidence="1" id="KW-0175">Coiled coil</keyword>
<dbReference type="PROSITE" id="PS51688">
    <property type="entry name" value="ICA"/>
    <property type="match status" value="1"/>
</dbReference>
<organism evidence="4 5">
    <name type="scientific">Aurantibacter aestuarii</name>
    <dbReference type="NCBI Taxonomy" id="1266046"/>
    <lineage>
        <taxon>Bacteria</taxon>
        <taxon>Pseudomonadati</taxon>
        <taxon>Bacteroidota</taxon>
        <taxon>Flavobacteriia</taxon>
        <taxon>Flavobacteriales</taxon>
        <taxon>Flavobacteriaceae</taxon>
        <taxon>Aurantibacter</taxon>
    </lineage>
</organism>
<feature type="chain" id="PRO_5015555369" description="Peptidase S74 domain-containing protein" evidence="2">
    <location>
        <begin position="20"/>
        <end position="513"/>
    </location>
</feature>
<accession>A0A2T1NEB4</accession>
<comment type="caution">
    <text evidence="4">The sequence shown here is derived from an EMBL/GenBank/DDBJ whole genome shotgun (WGS) entry which is preliminary data.</text>
</comment>
<evidence type="ECO:0000313" key="4">
    <source>
        <dbReference type="EMBL" id="PSG90716.1"/>
    </source>
</evidence>